<accession>A0AAV4W4D1</accession>
<evidence type="ECO:0000313" key="14">
    <source>
        <dbReference type="Proteomes" id="UP001054837"/>
    </source>
</evidence>
<sequence>MISQPGKGLTWFVYTCCCVAVCSGTYIVVCLFSVTFLGGVVALSWRGECILVVHCSAKVVKAPIFTTEELNEEIDTFLTCYNPYMSQNCVEFDLKTKTFKQIYDYRKAIVFFKRSGGSKQKLMGRYGVFYEVVPKNGGELMRNKFNFRSVASQTTLFNPKDQNEYCDPNLYPVLKYDGLVSKKKILEAYIEEENKKNECKVKKEDDEEGWLTIGLITLLKKMGRKEIEFKENCRKYLKLCERMLDQNSSQANLDFNYYDNPNDEFTPNVGTLLPLWRLSLKDVNKMPVTSLNWNQTYTDLFAVGFRMKRQKDDEEDEQEEDDLGLIRETGCLCVLSLKSPSYPERILPSLWGVNTVAFHPEYPYLIAVCSVGGTVVIYDIRRKKPTPKAHDTKFSKCYHIDQVEQRGNWLPYELKQRGVEQRFVKCENLLPCQKSNGFWHPTITGDHIWICYDNTKRWGIAWSRINIDCKTGYSWFKAHPLYLLVPVWCCVL</sequence>
<keyword evidence="4" id="KW-0963">Cytoplasm</keyword>
<dbReference type="AlphaFoldDB" id="A0AAV4W4D1"/>
<dbReference type="GO" id="GO:0036157">
    <property type="term" value="C:outer dynein arm"/>
    <property type="evidence" value="ECO:0007669"/>
    <property type="project" value="TreeGrafter"/>
</dbReference>
<evidence type="ECO:0000256" key="9">
    <source>
        <dbReference type="ARBA" id="ARBA00023175"/>
    </source>
</evidence>
<evidence type="ECO:0000256" key="3">
    <source>
        <dbReference type="ARBA" id="ARBA00011059"/>
    </source>
</evidence>
<keyword evidence="14" id="KW-1185">Reference proteome</keyword>
<evidence type="ECO:0000256" key="11">
    <source>
        <dbReference type="ARBA" id="ARBA00023273"/>
    </source>
</evidence>
<keyword evidence="12" id="KW-1133">Transmembrane helix</keyword>
<evidence type="ECO:0000256" key="6">
    <source>
        <dbReference type="ARBA" id="ARBA00022701"/>
    </source>
</evidence>
<dbReference type="GO" id="GO:0036158">
    <property type="term" value="P:outer dynein arm assembly"/>
    <property type="evidence" value="ECO:0007669"/>
    <property type="project" value="TreeGrafter"/>
</dbReference>
<dbReference type="PANTHER" id="PTHR12442">
    <property type="entry name" value="DYNEIN INTERMEDIATE CHAIN"/>
    <property type="match status" value="1"/>
</dbReference>
<dbReference type="SUPFAM" id="SSF50978">
    <property type="entry name" value="WD40 repeat-like"/>
    <property type="match status" value="1"/>
</dbReference>
<feature type="transmembrane region" description="Helical" evidence="12">
    <location>
        <begin position="12"/>
        <end position="45"/>
    </location>
</feature>
<protein>
    <submittedName>
        <fullName evidence="13">Dynein intermediate chain 1, axonemal</fullName>
    </submittedName>
</protein>
<evidence type="ECO:0000256" key="5">
    <source>
        <dbReference type="ARBA" id="ARBA00022574"/>
    </source>
</evidence>
<reference evidence="13 14" key="1">
    <citation type="submission" date="2021-06" db="EMBL/GenBank/DDBJ databases">
        <title>Caerostris darwini draft genome.</title>
        <authorList>
            <person name="Kono N."/>
            <person name="Arakawa K."/>
        </authorList>
    </citation>
    <scope>NUCLEOTIDE SEQUENCE [LARGE SCALE GENOMIC DNA]</scope>
</reference>
<comment type="caution">
    <text evidence="13">The sequence shown here is derived from an EMBL/GenBank/DDBJ whole genome shotgun (WGS) entry which is preliminary data.</text>
</comment>
<keyword evidence="11" id="KW-0966">Cell projection</keyword>
<evidence type="ECO:0000256" key="4">
    <source>
        <dbReference type="ARBA" id="ARBA00022490"/>
    </source>
</evidence>
<dbReference type="Gene3D" id="2.130.10.10">
    <property type="entry name" value="YVTN repeat-like/Quinoprotein amine dehydrogenase"/>
    <property type="match status" value="1"/>
</dbReference>
<dbReference type="InterPro" id="IPR036322">
    <property type="entry name" value="WD40_repeat_dom_sf"/>
</dbReference>
<dbReference type="EMBL" id="BPLQ01014153">
    <property type="protein sequence ID" value="GIY77650.1"/>
    <property type="molecule type" value="Genomic_DNA"/>
</dbReference>
<dbReference type="PANTHER" id="PTHR12442:SF11">
    <property type="entry name" value="DYNEIN AXONEMAL INTERMEDIATE CHAIN 1"/>
    <property type="match status" value="1"/>
</dbReference>
<evidence type="ECO:0000256" key="1">
    <source>
        <dbReference type="ARBA" id="ARBA00004138"/>
    </source>
</evidence>
<dbReference type="GO" id="GO:0005874">
    <property type="term" value="C:microtubule"/>
    <property type="evidence" value="ECO:0007669"/>
    <property type="project" value="UniProtKB-KW"/>
</dbReference>
<keyword evidence="12" id="KW-0812">Transmembrane</keyword>
<evidence type="ECO:0000256" key="2">
    <source>
        <dbReference type="ARBA" id="ARBA00004245"/>
    </source>
</evidence>
<keyword evidence="8" id="KW-0243">Dynein</keyword>
<keyword evidence="9" id="KW-0505">Motor protein</keyword>
<keyword evidence="5" id="KW-0853">WD repeat</keyword>
<dbReference type="GO" id="GO:0003341">
    <property type="term" value="P:cilium movement"/>
    <property type="evidence" value="ECO:0007669"/>
    <property type="project" value="TreeGrafter"/>
</dbReference>
<keyword evidence="10" id="KW-0206">Cytoskeleton</keyword>
<name>A0AAV4W4D1_9ARAC</name>
<evidence type="ECO:0000256" key="8">
    <source>
        <dbReference type="ARBA" id="ARBA00023017"/>
    </source>
</evidence>
<organism evidence="13 14">
    <name type="scientific">Caerostris darwini</name>
    <dbReference type="NCBI Taxonomy" id="1538125"/>
    <lineage>
        <taxon>Eukaryota</taxon>
        <taxon>Metazoa</taxon>
        <taxon>Ecdysozoa</taxon>
        <taxon>Arthropoda</taxon>
        <taxon>Chelicerata</taxon>
        <taxon>Arachnida</taxon>
        <taxon>Araneae</taxon>
        <taxon>Araneomorphae</taxon>
        <taxon>Entelegynae</taxon>
        <taxon>Araneoidea</taxon>
        <taxon>Araneidae</taxon>
        <taxon>Caerostris</taxon>
    </lineage>
</organism>
<dbReference type="GO" id="GO:0045503">
    <property type="term" value="F:dynein light chain binding"/>
    <property type="evidence" value="ECO:0007669"/>
    <property type="project" value="TreeGrafter"/>
</dbReference>
<comment type="subcellular location">
    <subcellularLocation>
        <location evidence="1">Cell projection</location>
        <location evidence="1">Cilium</location>
    </subcellularLocation>
    <subcellularLocation>
        <location evidence="2">Cytoplasm</location>
        <location evidence="2">Cytoskeleton</location>
    </subcellularLocation>
</comment>
<proteinExistence type="inferred from homology"/>
<keyword evidence="12" id="KW-0472">Membrane</keyword>
<evidence type="ECO:0000313" key="13">
    <source>
        <dbReference type="EMBL" id="GIY77650.1"/>
    </source>
</evidence>
<comment type="similarity">
    <text evidence="3">Belongs to the dynein intermediate chain family.</text>
</comment>
<dbReference type="Proteomes" id="UP001054837">
    <property type="component" value="Unassembled WGS sequence"/>
</dbReference>
<dbReference type="InterPro" id="IPR015943">
    <property type="entry name" value="WD40/YVTN_repeat-like_dom_sf"/>
</dbReference>
<keyword evidence="7" id="KW-0677">Repeat</keyword>
<evidence type="ECO:0000256" key="10">
    <source>
        <dbReference type="ARBA" id="ARBA00023212"/>
    </source>
</evidence>
<dbReference type="GO" id="GO:0045504">
    <property type="term" value="F:dynein heavy chain binding"/>
    <property type="evidence" value="ECO:0007669"/>
    <property type="project" value="TreeGrafter"/>
</dbReference>
<evidence type="ECO:0000256" key="12">
    <source>
        <dbReference type="SAM" id="Phobius"/>
    </source>
</evidence>
<gene>
    <name evidence="13" type="primary">DNAI1</name>
    <name evidence="13" type="ORF">CDAR_63291</name>
</gene>
<evidence type="ECO:0000256" key="7">
    <source>
        <dbReference type="ARBA" id="ARBA00022737"/>
    </source>
</evidence>
<keyword evidence="6" id="KW-0493">Microtubule</keyword>
<dbReference type="InterPro" id="IPR050687">
    <property type="entry name" value="Dynein_IC"/>
</dbReference>